<comment type="similarity">
    <text evidence="4">Belongs to the phospholipase D family. MitoPLD/Zucchini subfamily.</text>
</comment>
<keyword evidence="1" id="KW-0378">Hydrolase</keyword>
<evidence type="ECO:0000256" key="1">
    <source>
        <dbReference type="ARBA" id="ARBA00022801"/>
    </source>
</evidence>
<dbReference type="PANTHER" id="PTHR43856:SF1">
    <property type="entry name" value="MITOCHONDRIAL CARDIOLIPIN HYDROLASE"/>
    <property type="match status" value="1"/>
</dbReference>
<evidence type="ECO:0000259" key="8">
    <source>
        <dbReference type="Pfam" id="PF13091"/>
    </source>
</evidence>
<evidence type="ECO:0000313" key="9">
    <source>
        <dbReference type="EMBL" id="JAV77632.1"/>
    </source>
</evidence>
<evidence type="ECO:0000256" key="3">
    <source>
        <dbReference type="ARBA" id="ARBA00023098"/>
    </source>
</evidence>
<gene>
    <name evidence="10" type="ORF">PPYR_09834</name>
</gene>
<evidence type="ECO:0000256" key="5">
    <source>
        <dbReference type="ARBA" id="ARBA00040549"/>
    </source>
</evidence>
<evidence type="ECO:0000256" key="2">
    <source>
        <dbReference type="ARBA" id="ARBA00022963"/>
    </source>
</evidence>
<dbReference type="Pfam" id="PF13091">
    <property type="entry name" value="PLDc_2"/>
    <property type="match status" value="1"/>
</dbReference>
<organism evidence="9">
    <name type="scientific">Photinus pyralis</name>
    <name type="common">Common eastern firefly</name>
    <name type="synonym">Lampyris pyralis</name>
    <dbReference type="NCBI Taxonomy" id="7054"/>
    <lineage>
        <taxon>Eukaryota</taxon>
        <taxon>Metazoa</taxon>
        <taxon>Ecdysozoa</taxon>
        <taxon>Arthropoda</taxon>
        <taxon>Hexapoda</taxon>
        <taxon>Insecta</taxon>
        <taxon>Pterygota</taxon>
        <taxon>Neoptera</taxon>
        <taxon>Endopterygota</taxon>
        <taxon>Coleoptera</taxon>
        <taxon>Polyphaga</taxon>
        <taxon>Elateriformia</taxon>
        <taxon>Elateroidea</taxon>
        <taxon>Lampyridae</taxon>
        <taxon>Lampyrinae</taxon>
        <taxon>Photinus</taxon>
    </lineage>
</organism>
<dbReference type="Proteomes" id="UP000327044">
    <property type="component" value="Unassembled WGS sequence"/>
</dbReference>
<evidence type="ECO:0000256" key="6">
    <source>
        <dbReference type="ARBA" id="ARBA00043167"/>
    </source>
</evidence>
<dbReference type="InterPro" id="IPR025202">
    <property type="entry name" value="PLD-like_dom"/>
</dbReference>
<reference evidence="10" key="3">
    <citation type="submission" date="2019-08" db="EMBL/GenBank/DDBJ databases">
        <authorList>
            <consortium name="Photinus pyralis genome working group"/>
            <person name="Fallon T.R."/>
            <person name="Sander Lower S.E."/>
            <person name="Weng J.-K."/>
        </authorList>
    </citation>
    <scope>NUCLEOTIDE SEQUENCE</scope>
    <source>
        <strain evidence="10">1611_PpyrPB1</strain>
        <tissue evidence="10">Whole body</tissue>
    </source>
</reference>
<proteinExistence type="inferred from homology"/>
<keyword evidence="3" id="KW-0443">Lipid metabolism</keyword>
<dbReference type="Gene3D" id="3.30.870.10">
    <property type="entry name" value="Endonuclease Chain A"/>
    <property type="match status" value="1"/>
</dbReference>
<reference evidence="9" key="1">
    <citation type="journal article" date="2016" name="Sci. Rep.">
        <title>Molecular characterization of firefly nuptial gifts: a multi-omics approach sheds light on postcopulatory sexual selection.</title>
        <authorList>
            <person name="Al-Wathiqui N."/>
            <person name="Fallon T.R."/>
            <person name="South A."/>
            <person name="Weng J.K."/>
            <person name="Lewis S.M."/>
        </authorList>
    </citation>
    <scope>NUCLEOTIDE SEQUENCE</scope>
</reference>
<dbReference type="InParanoid" id="A0A1Y1LVL7"/>
<dbReference type="PANTHER" id="PTHR43856">
    <property type="entry name" value="CARDIOLIPIN HYDROLASE"/>
    <property type="match status" value="1"/>
</dbReference>
<dbReference type="OrthoDB" id="5205528at2759"/>
<keyword evidence="11" id="KW-1185">Reference proteome</keyword>
<sequence length="222" mass="26047">MDILRQIRSECPHAPSLLVLSIVSSVPAYFVLRYMRYKANKALKKKVVDNYWYKPVHFSVDNYNCKLHIYKSRPCQQTCAYFDFQRIVEFVKTARYTLCLCICLLTSQEIQDALILIHERGVKVRIIVDKTMAENKAARIRHLQAAGLTVKTQKSSDEVIHHKFCYADENSLMKRKMFFGTLNLTIQGMTGNWDSLIFTDNPYLIGQYHKVFEDLWKITEEY</sequence>
<dbReference type="FunCoup" id="A0A1Y1LVL7">
    <property type="interactions" value="116"/>
</dbReference>
<feature type="domain" description="Phospholipase D-like" evidence="8">
    <location>
        <begin position="88"/>
        <end position="216"/>
    </location>
</feature>
<reference evidence="10 11" key="2">
    <citation type="journal article" date="2018" name="Elife">
        <title>Firefly genomes illuminate parallel origins of bioluminescence in beetles.</title>
        <authorList>
            <person name="Fallon T.R."/>
            <person name="Lower S.E."/>
            <person name="Chang C.H."/>
            <person name="Bessho-Uehara M."/>
            <person name="Martin G.J."/>
            <person name="Bewick A.J."/>
            <person name="Behringer M."/>
            <person name="Debat H.J."/>
            <person name="Wong I."/>
            <person name="Day J.C."/>
            <person name="Suvorov A."/>
            <person name="Silva C.J."/>
            <person name="Stanger-Hall K.F."/>
            <person name="Hall D.W."/>
            <person name="Schmitz R.J."/>
            <person name="Nelson D.R."/>
            <person name="Lewis S.M."/>
            <person name="Shigenobu S."/>
            <person name="Bybee S.M."/>
            <person name="Larracuente A.M."/>
            <person name="Oba Y."/>
            <person name="Weng J.K."/>
        </authorList>
    </citation>
    <scope>NUCLEOTIDE SEQUENCE [LARGE SCALE GENOMIC DNA]</scope>
    <source>
        <strain evidence="10">1611_PpyrPB1</strain>
        <tissue evidence="10">Whole body</tissue>
    </source>
</reference>
<dbReference type="EMBL" id="GEZM01045904">
    <property type="protein sequence ID" value="JAV77632.1"/>
    <property type="molecule type" value="Transcribed_RNA"/>
</dbReference>
<dbReference type="GO" id="GO:0005739">
    <property type="term" value="C:mitochondrion"/>
    <property type="evidence" value="ECO:0007669"/>
    <property type="project" value="TreeGrafter"/>
</dbReference>
<evidence type="ECO:0000256" key="7">
    <source>
        <dbReference type="SAM" id="Phobius"/>
    </source>
</evidence>
<dbReference type="GO" id="GO:0016042">
    <property type="term" value="P:lipid catabolic process"/>
    <property type="evidence" value="ECO:0007669"/>
    <property type="project" value="UniProtKB-KW"/>
</dbReference>
<dbReference type="GO" id="GO:0034587">
    <property type="term" value="P:piRNA processing"/>
    <property type="evidence" value="ECO:0007669"/>
    <property type="project" value="TreeGrafter"/>
</dbReference>
<evidence type="ECO:0000313" key="11">
    <source>
        <dbReference type="Proteomes" id="UP000327044"/>
    </source>
</evidence>
<dbReference type="GO" id="GO:0016891">
    <property type="term" value="F:RNA endonuclease activity producing 5'-phosphomonoesters, hydrolytic mechanism"/>
    <property type="evidence" value="ECO:0007669"/>
    <property type="project" value="TreeGrafter"/>
</dbReference>
<accession>A0A1Y1LVL7</accession>
<dbReference type="AlphaFoldDB" id="A0A1Y1LVL7"/>
<dbReference type="SUPFAM" id="SSF56024">
    <property type="entry name" value="Phospholipase D/nuclease"/>
    <property type="match status" value="1"/>
</dbReference>
<keyword evidence="7" id="KW-0472">Membrane</keyword>
<feature type="transmembrane region" description="Helical" evidence="7">
    <location>
        <begin position="14"/>
        <end position="35"/>
    </location>
</feature>
<dbReference type="EMBL" id="VVIM01000007">
    <property type="protein sequence ID" value="KAB0795773.1"/>
    <property type="molecule type" value="Genomic_DNA"/>
</dbReference>
<keyword evidence="7" id="KW-1133">Transmembrane helix</keyword>
<name>A0A1Y1LVL7_PHOPY</name>
<keyword evidence="7" id="KW-0812">Transmembrane</keyword>
<evidence type="ECO:0000313" key="10">
    <source>
        <dbReference type="EMBL" id="KAB0795773.1"/>
    </source>
</evidence>
<dbReference type="InterPro" id="IPR051406">
    <property type="entry name" value="PLD_domain"/>
</dbReference>
<keyword evidence="2" id="KW-0442">Lipid degradation</keyword>
<protein>
    <recommendedName>
        <fullName evidence="5">Mitochondrial cardiolipin hydrolase</fullName>
    </recommendedName>
    <alternativeName>
        <fullName evidence="6">Mitochondrial phospholipase</fullName>
    </alternativeName>
</protein>
<evidence type="ECO:0000256" key="4">
    <source>
        <dbReference type="ARBA" id="ARBA00038012"/>
    </source>
</evidence>